<keyword evidence="1" id="KW-0472">Membrane</keyword>
<dbReference type="AlphaFoldDB" id="A0A3B1A0X4"/>
<evidence type="ECO:0000256" key="1">
    <source>
        <dbReference type="SAM" id="Phobius"/>
    </source>
</evidence>
<protein>
    <submittedName>
        <fullName evidence="2">Predicted cobalt transporter CbtA</fullName>
    </submittedName>
</protein>
<feature type="transmembrane region" description="Helical" evidence="1">
    <location>
        <begin position="106"/>
        <end position="125"/>
    </location>
</feature>
<dbReference type="InterPro" id="IPR012666">
    <property type="entry name" value="CbtA_put"/>
</dbReference>
<reference evidence="2" key="1">
    <citation type="submission" date="2018-06" db="EMBL/GenBank/DDBJ databases">
        <authorList>
            <person name="Zhirakovskaya E."/>
        </authorList>
    </citation>
    <scope>NUCLEOTIDE SEQUENCE</scope>
</reference>
<accession>A0A3B1A0X4</accession>
<proteinExistence type="predicted"/>
<organism evidence="2">
    <name type="scientific">hydrothermal vent metagenome</name>
    <dbReference type="NCBI Taxonomy" id="652676"/>
    <lineage>
        <taxon>unclassified sequences</taxon>
        <taxon>metagenomes</taxon>
        <taxon>ecological metagenomes</taxon>
    </lineage>
</organism>
<name>A0A3B1A0X4_9ZZZZ</name>
<keyword evidence="1" id="KW-1133">Transmembrane helix</keyword>
<feature type="transmembrane region" description="Helical" evidence="1">
    <location>
        <begin position="199"/>
        <end position="222"/>
    </location>
</feature>
<dbReference type="EMBL" id="UOFT01000079">
    <property type="protein sequence ID" value="VAW99525.1"/>
    <property type="molecule type" value="Genomic_DNA"/>
</dbReference>
<dbReference type="NCBIfam" id="TIGR02458">
    <property type="entry name" value="CbtA"/>
    <property type="match status" value="1"/>
</dbReference>
<gene>
    <name evidence="2" type="ORF">MNBD_GAMMA23-1856</name>
</gene>
<dbReference type="Pfam" id="PF09490">
    <property type="entry name" value="CbtA"/>
    <property type="match status" value="1"/>
</dbReference>
<keyword evidence="1" id="KW-0812">Transmembrane</keyword>
<feature type="transmembrane region" description="Helical" evidence="1">
    <location>
        <begin position="167"/>
        <end position="184"/>
    </location>
</feature>
<evidence type="ECO:0000313" key="2">
    <source>
        <dbReference type="EMBL" id="VAW99525.1"/>
    </source>
</evidence>
<sequence>MILRTLLIGALIAGTLTGVLFTAIQQFQVTPLILEAETYESANSGHTHASAMQSDHTHESNTPISTLNNQRLWFSLLANILAGIGFALIIASAIQFSGQKGWQKGLLWGIAGFIVFFAAPSFGLHPKLPGTTGAPLLEQQLWWITTATATAVGIALLVFSRSTGLKGIALLLLIMPHIIGAPLAEQAYSSVPDWLLQKFVIASTIANALFWLALGTSVGYLLRNSNNSTTE</sequence>
<feature type="transmembrane region" description="Helical" evidence="1">
    <location>
        <begin position="140"/>
        <end position="160"/>
    </location>
</feature>
<feature type="transmembrane region" description="Helical" evidence="1">
    <location>
        <begin position="72"/>
        <end position="94"/>
    </location>
</feature>